<feature type="transmembrane region" description="Helical" evidence="1">
    <location>
        <begin position="12"/>
        <end position="36"/>
    </location>
</feature>
<sequence>WNFLDKLDELIIWLIVIIFIGTISVIGLITIIKWIVRLF</sequence>
<evidence type="ECO:0000313" key="2">
    <source>
        <dbReference type="EMBL" id="GAG98113.1"/>
    </source>
</evidence>
<comment type="caution">
    <text evidence="2">The sequence shown here is derived from an EMBL/GenBank/DDBJ whole genome shotgun (WGS) entry which is preliminary data.</text>
</comment>
<feature type="non-terminal residue" evidence="2">
    <location>
        <position position="1"/>
    </location>
</feature>
<protein>
    <submittedName>
        <fullName evidence="2">Uncharacterized protein</fullName>
    </submittedName>
</protein>
<keyword evidence="1" id="KW-0812">Transmembrane</keyword>
<reference evidence="2" key="1">
    <citation type="journal article" date="2014" name="Front. Microbiol.">
        <title>High frequency of phylogenetically diverse reductive dehalogenase-homologous genes in deep subseafloor sedimentary metagenomes.</title>
        <authorList>
            <person name="Kawai M."/>
            <person name="Futagami T."/>
            <person name="Toyoda A."/>
            <person name="Takaki Y."/>
            <person name="Nishi S."/>
            <person name="Hori S."/>
            <person name="Arai W."/>
            <person name="Tsubouchi T."/>
            <person name="Morono Y."/>
            <person name="Uchiyama I."/>
            <person name="Ito T."/>
            <person name="Fujiyama A."/>
            <person name="Inagaki F."/>
            <person name="Takami H."/>
        </authorList>
    </citation>
    <scope>NUCLEOTIDE SEQUENCE</scope>
    <source>
        <strain evidence="2">Expedition CK06-06</strain>
    </source>
</reference>
<keyword evidence="1" id="KW-0472">Membrane</keyword>
<dbReference type="EMBL" id="BART01021261">
    <property type="protein sequence ID" value="GAG98113.1"/>
    <property type="molecule type" value="Genomic_DNA"/>
</dbReference>
<organism evidence="2">
    <name type="scientific">marine sediment metagenome</name>
    <dbReference type="NCBI Taxonomy" id="412755"/>
    <lineage>
        <taxon>unclassified sequences</taxon>
        <taxon>metagenomes</taxon>
        <taxon>ecological metagenomes</taxon>
    </lineage>
</organism>
<accession>X1CPQ6</accession>
<keyword evidence="1" id="KW-1133">Transmembrane helix</keyword>
<name>X1CPQ6_9ZZZZ</name>
<proteinExistence type="predicted"/>
<gene>
    <name evidence="2" type="ORF">S01H4_39279</name>
</gene>
<dbReference type="AlphaFoldDB" id="X1CPQ6"/>
<evidence type="ECO:0000256" key="1">
    <source>
        <dbReference type="SAM" id="Phobius"/>
    </source>
</evidence>